<dbReference type="KEGG" id="hba:Hbal_1154"/>
<dbReference type="OrthoDB" id="8477963at2"/>
<protein>
    <submittedName>
        <fullName evidence="2">Uncharacterized protein</fullName>
    </submittedName>
</protein>
<dbReference type="eggNOG" id="ENOG50329WQ">
    <property type="taxonomic scope" value="Bacteria"/>
</dbReference>
<dbReference type="EMBL" id="CP001678">
    <property type="protein sequence ID" value="ACT58846.1"/>
    <property type="molecule type" value="Genomic_DNA"/>
</dbReference>
<dbReference type="RefSeq" id="WP_015826996.1">
    <property type="nucleotide sequence ID" value="NC_012982.1"/>
</dbReference>
<dbReference type="AlphaFoldDB" id="C6XI20"/>
<feature type="transmembrane region" description="Helical" evidence="1">
    <location>
        <begin position="51"/>
        <end position="70"/>
    </location>
</feature>
<feature type="transmembrane region" description="Helical" evidence="1">
    <location>
        <begin position="21"/>
        <end position="39"/>
    </location>
</feature>
<keyword evidence="1" id="KW-1133">Transmembrane helix</keyword>
<dbReference type="STRING" id="582402.Hbal_1154"/>
<evidence type="ECO:0000313" key="2">
    <source>
        <dbReference type="EMBL" id="ACT58846.1"/>
    </source>
</evidence>
<evidence type="ECO:0000256" key="1">
    <source>
        <dbReference type="SAM" id="Phobius"/>
    </source>
</evidence>
<sequence>MFKQIASKMNTPKGTQWGRKFSMVALVFSLILGAFIAVFSASRPQISPNAALFLFASTLVVSILIAQLFFDLEGWFEQRQRDMDADQIFKSLSKEGGGAQEPFILYLRPFASTDKIGAKKTKLVGLGASSMGNGTLMVASDRVEFEEEIEKALRPLGKLVALGKPLEHMGAGRIRVADDVWQDAIKLLIDKSEMIVLLPSPREGTSWEVEHLLTSGALKKTIVVDPPNDRGSIENGYDPVNEWRGVAQTFHAHGYELPEDDEEGSLIIFGDNKKPVRTSKIGLSGENQVRKFAKMLQKSLRENATDEMGIKTEDA</sequence>
<organism evidence="2 3">
    <name type="scientific">Hirschia baltica (strain ATCC 49814 / DSM 5838 / IFAM 1418)</name>
    <dbReference type="NCBI Taxonomy" id="582402"/>
    <lineage>
        <taxon>Bacteria</taxon>
        <taxon>Pseudomonadati</taxon>
        <taxon>Pseudomonadota</taxon>
        <taxon>Alphaproteobacteria</taxon>
        <taxon>Hyphomonadales</taxon>
        <taxon>Hyphomonadaceae</taxon>
        <taxon>Hirschia</taxon>
    </lineage>
</organism>
<keyword evidence="1" id="KW-0812">Transmembrane</keyword>
<dbReference type="Proteomes" id="UP000002745">
    <property type="component" value="Chromosome"/>
</dbReference>
<proteinExistence type="predicted"/>
<keyword evidence="1" id="KW-0472">Membrane</keyword>
<evidence type="ECO:0000313" key="3">
    <source>
        <dbReference type="Proteomes" id="UP000002745"/>
    </source>
</evidence>
<keyword evidence="3" id="KW-1185">Reference proteome</keyword>
<name>C6XI20_HIRBI</name>
<reference evidence="3" key="1">
    <citation type="journal article" date="2011" name="J. Bacteriol.">
        <title>Genome sequences of eight morphologically diverse alphaproteobacteria.</title>
        <authorList>
            <consortium name="US DOE Joint Genome Institute"/>
            <person name="Brown P.J."/>
            <person name="Kysela D.T."/>
            <person name="Buechlein A."/>
            <person name="Hemmerich C."/>
            <person name="Brun Y.V."/>
        </authorList>
    </citation>
    <scope>NUCLEOTIDE SEQUENCE [LARGE SCALE GENOMIC DNA]</scope>
    <source>
        <strain evidence="3">ATCC 49814 / DSM 5838 / IFAM 1418</strain>
    </source>
</reference>
<dbReference type="HOGENOM" id="CLU_882158_0_0_5"/>
<gene>
    <name evidence="2" type="ordered locus">Hbal_1154</name>
</gene>
<accession>C6XI20</accession>